<dbReference type="PANTHER" id="PTHR24422:SF19">
    <property type="entry name" value="CHEMOTAXIS PROTEIN METHYLTRANSFERASE"/>
    <property type="match status" value="1"/>
</dbReference>
<evidence type="ECO:0000256" key="2">
    <source>
        <dbReference type="ARBA" id="ARBA00012534"/>
    </source>
</evidence>
<evidence type="ECO:0000313" key="7">
    <source>
        <dbReference type="EMBL" id="ALC18270.1"/>
    </source>
</evidence>
<dbReference type="Proteomes" id="UP000057158">
    <property type="component" value="Chromosome"/>
</dbReference>
<accession>A0A0M4DLH5</accession>
<dbReference type="OrthoDB" id="9786165at2"/>
<dbReference type="Gene3D" id="3.40.50.150">
    <property type="entry name" value="Vaccinia Virus protein VP39"/>
    <property type="match status" value="1"/>
</dbReference>
<dbReference type="SUPFAM" id="SSF47757">
    <property type="entry name" value="Chemotaxis receptor methyltransferase CheR, N-terminal domain"/>
    <property type="match status" value="1"/>
</dbReference>
<dbReference type="EC" id="2.1.1.80" evidence="2"/>
<dbReference type="InterPro" id="IPR050903">
    <property type="entry name" value="Bact_Chemotaxis_MeTrfase"/>
</dbReference>
<dbReference type="AlphaFoldDB" id="A0A0M4DLH5"/>
<sequence>MDRRASGTQHPAPFVGSDFTEEDFEAVRLHLLQERGIDLGMYKDRCIKRRIATRVRARGFHAPGPYLEVLRREPEEVTALLAALTIHVSQFFRNPSTFAVLEGVVLPELVARASEEGRREVRLWSLGCAAGEEPYSLALLAESLAPEVQISILGTDLSPAVLERAREGLYDAQRLVEVPEAVLNRYFSEEGREFRLSRSIREKVRFECRNILDSGAYPPADLILCRNVLIYFGRRDQETILSRVAAVLPSGGYLVLGRAETLPGEVRGLFHVAFPAERIYRKL</sequence>
<evidence type="ECO:0000259" key="6">
    <source>
        <dbReference type="PROSITE" id="PS50123"/>
    </source>
</evidence>
<comment type="catalytic activity">
    <reaction evidence="1">
        <text>L-glutamyl-[protein] + S-adenosyl-L-methionine = [protein]-L-glutamate 5-O-methyl ester + S-adenosyl-L-homocysteine</text>
        <dbReference type="Rhea" id="RHEA:24452"/>
        <dbReference type="Rhea" id="RHEA-COMP:10208"/>
        <dbReference type="Rhea" id="RHEA-COMP:10311"/>
        <dbReference type="ChEBI" id="CHEBI:29973"/>
        <dbReference type="ChEBI" id="CHEBI:57856"/>
        <dbReference type="ChEBI" id="CHEBI:59789"/>
        <dbReference type="ChEBI" id="CHEBI:82795"/>
        <dbReference type="EC" id="2.1.1.80"/>
    </reaction>
</comment>
<dbReference type="RefSeq" id="WP_053552198.1">
    <property type="nucleotide sequence ID" value="NZ_CP010802.1"/>
</dbReference>
<gene>
    <name evidence="7" type="ORF">DSOUD_3556</name>
</gene>
<proteinExistence type="predicted"/>
<dbReference type="InterPro" id="IPR036804">
    <property type="entry name" value="CheR_N_sf"/>
</dbReference>
<keyword evidence="3 7" id="KW-0489">Methyltransferase</keyword>
<organism evidence="7 8">
    <name type="scientific">Desulfuromonas soudanensis</name>
    <dbReference type="NCBI Taxonomy" id="1603606"/>
    <lineage>
        <taxon>Bacteria</taxon>
        <taxon>Pseudomonadati</taxon>
        <taxon>Thermodesulfobacteriota</taxon>
        <taxon>Desulfuromonadia</taxon>
        <taxon>Desulfuromonadales</taxon>
        <taxon>Desulfuromonadaceae</taxon>
        <taxon>Desulfuromonas</taxon>
    </lineage>
</organism>
<reference evidence="7 8" key="1">
    <citation type="submission" date="2015-07" db="EMBL/GenBank/DDBJ databases">
        <title>Isolation and Genomic Characterization of a Novel Halophilic Metal-Reducing Deltaproteobacterium from the Deep Subsurface.</title>
        <authorList>
            <person name="Badalamenti J.P."/>
            <person name="Summers Z.M."/>
            <person name="Gralnick J.A."/>
            <person name="Bond D.R."/>
        </authorList>
    </citation>
    <scope>NUCLEOTIDE SEQUENCE [LARGE SCALE GENOMIC DNA]</scope>
    <source>
        <strain evidence="7 8">WTL</strain>
    </source>
</reference>
<dbReference type="PROSITE" id="PS50123">
    <property type="entry name" value="CHER"/>
    <property type="match status" value="1"/>
</dbReference>
<keyword evidence="4 7" id="KW-0808">Transferase</keyword>
<dbReference type="SMART" id="SM00138">
    <property type="entry name" value="MeTrc"/>
    <property type="match status" value="1"/>
</dbReference>
<evidence type="ECO:0000256" key="4">
    <source>
        <dbReference type="ARBA" id="ARBA00022679"/>
    </source>
</evidence>
<dbReference type="Pfam" id="PF01739">
    <property type="entry name" value="CheR"/>
    <property type="match status" value="1"/>
</dbReference>
<evidence type="ECO:0000313" key="8">
    <source>
        <dbReference type="Proteomes" id="UP000057158"/>
    </source>
</evidence>
<dbReference type="InterPro" id="IPR000780">
    <property type="entry name" value="CheR_MeTrfase"/>
</dbReference>
<keyword evidence="5" id="KW-0949">S-adenosyl-L-methionine</keyword>
<dbReference type="SUPFAM" id="SSF53335">
    <property type="entry name" value="S-adenosyl-L-methionine-dependent methyltransferases"/>
    <property type="match status" value="1"/>
</dbReference>
<evidence type="ECO:0000256" key="3">
    <source>
        <dbReference type="ARBA" id="ARBA00022603"/>
    </source>
</evidence>
<name>A0A0M4DLH5_9BACT</name>
<protein>
    <recommendedName>
        <fullName evidence="2">protein-glutamate O-methyltransferase</fullName>
        <ecNumber evidence="2">2.1.1.80</ecNumber>
    </recommendedName>
</protein>
<dbReference type="KEGG" id="des:DSOUD_3556"/>
<dbReference type="Gene3D" id="1.10.155.10">
    <property type="entry name" value="Chemotaxis receptor methyltransferase CheR, N-terminal domain"/>
    <property type="match status" value="1"/>
</dbReference>
<dbReference type="EMBL" id="CP010802">
    <property type="protein sequence ID" value="ALC18270.1"/>
    <property type="molecule type" value="Genomic_DNA"/>
</dbReference>
<dbReference type="PRINTS" id="PR00996">
    <property type="entry name" value="CHERMTFRASE"/>
</dbReference>
<dbReference type="InterPro" id="IPR022642">
    <property type="entry name" value="CheR_C"/>
</dbReference>
<dbReference type="GO" id="GO:0032259">
    <property type="term" value="P:methylation"/>
    <property type="evidence" value="ECO:0007669"/>
    <property type="project" value="UniProtKB-KW"/>
</dbReference>
<dbReference type="InterPro" id="IPR022641">
    <property type="entry name" value="CheR_N"/>
</dbReference>
<dbReference type="InterPro" id="IPR029063">
    <property type="entry name" value="SAM-dependent_MTases_sf"/>
</dbReference>
<evidence type="ECO:0000256" key="5">
    <source>
        <dbReference type="ARBA" id="ARBA00022691"/>
    </source>
</evidence>
<dbReference type="Pfam" id="PF03705">
    <property type="entry name" value="CheR_N"/>
    <property type="match status" value="1"/>
</dbReference>
<dbReference type="PATRIC" id="fig|1603606.3.peg.3831"/>
<dbReference type="CDD" id="cd02440">
    <property type="entry name" value="AdoMet_MTases"/>
    <property type="match status" value="1"/>
</dbReference>
<evidence type="ECO:0000256" key="1">
    <source>
        <dbReference type="ARBA" id="ARBA00001541"/>
    </source>
</evidence>
<dbReference type="GO" id="GO:0008983">
    <property type="term" value="F:protein-glutamate O-methyltransferase activity"/>
    <property type="evidence" value="ECO:0007669"/>
    <property type="project" value="UniProtKB-EC"/>
</dbReference>
<feature type="domain" description="CheR-type methyltransferase" evidence="6">
    <location>
        <begin position="20"/>
        <end position="270"/>
    </location>
</feature>
<dbReference type="PANTHER" id="PTHR24422">
    <property type="entry name" value="CHEMOTAXIS PROTEIN METHYLTRANSFERASE"/>
    <property type="match status" value="1"/>
</dbReference>
<keyword evidence="8" id="KW-1185">Reference proteome</keyword>
<dbReference type="STRING" id="1603606.DSOUD_3556"/>